<dbReference type="STRING" id="631454.N177_3282"/>
<protein>
    <recommendedName>
        <fullName evidence="4">Accessory factor UbiK family protein</fullName>
    </recommendedName>
</protein>
<dbReference type="Proteomes" id="UP000017819">
    <property type="component" value="Unassembled WGS sequence"/>
</dbReference>
<dbReference type="InterPro" id="IPR007475">
    <property type="entry name" value="UbiK"/>
</dbReference>
<comment type="caution">
    <text evidence="2">The sequence shown here is derived from an EMBL/GenBank/DDBJ whole genome shotgun (WGS) entry which is preliminary data.</text>
</comment>
<evidence type="ECO:0000313" key="2">
    <source>
        <dbReference type="EMBL" id="ESR23214.1"/>
    </source>
</evidence>
<evidence type="ECO:0000256" key="1">
    <source>
        <dbReference type="SAM" id="Coils"/>
    </source>
</evidence>
<reference evidence="2 3" key="1">
    <citation type="journal article" date="2014" name="Genome Announc.">
        <title>Draft Genome Sequence of Lutibaculum baratangense Strain AMV1T, Isolated from a Mud Volcano in Andamans, India.</title>
        <authorList>
            <person name="Singh A."/>
            <person name="Sreenivas A."/>
            <person name="Sathyanarayana Reddy G."/>
            <person name="Pinnaka A.K."/>
            <person name="Shivaji S."/>
        </authorList>
    </citation>
    <scope>NUCLEOTIDE SEQUENCE [LARGE SCALE GENOMIC DNA]</scope>
    <source>
        <strain evidence="2 3">AMV1</strain>
    </source>
</reference>
<proteinExistence type="predicted"/>
<evidence type="ECO:0000313" key="3">
    <source>
        <dbReference type="Proteomes" id="UP000017819"/>
    </source>
</evidence>
<dbReference type="EMBL" id="AWXZ01000039">
    <property type="protein sequence ID" value="ESR23214.1"/>
    <property type="molecule type" value="Genomic_DNA"/>
</dbReference>
<gene>
    <name evidence="2" type="ORF">N177_3282</name>
</gene>
<dbReference type="AlphaFoldDB" id="V4RCU2"/>
<organism evidence="2 3">
    <name type="scientific">Lutibaculum baratangense AMV1</name>
    <dbReference type="NCBI Taxonomy" id="631454"/>
    <lineage>
        <taxon>Bacteria</taxon>
        <taxon>Pseudomonadati</taxon>
        <taxon>Pseudomonadota</taxon>
        <taxon>Alphaproteobacteria</taxon>
        <taxon>Hyphomicrobiales</taxon>
        <taxon>Tepidamorphaceae</taxon>
        <taxon>Lutibaculum</taxon>
    </lineage>
</organism>
<dbReference type="PATRIC" id="fig|631454.5.peg.3242"/>
<dbReference type="Pfam" id="PF04380">
    <property type="entry name" value="BMFP"/>
    <property type="match status" value="1"/>
</dbReference>
<name>V4RCU2_9HYPH</name>
<evidence type="ECO:0008006" key="4">
    <source>
        <dbReference type="Google" id="ProtNLM"/>
    </source>
</evidence>
<keyword evidence="1" id="KW-0175">Coiled coil</keyword>
<feature type="coiled-coil region" evidence="1">
    <location>
        <begin position="54"/>
        <end position="81"/>
    </location>
</feature>
<keyword evidence="3" id="KW-1185">Reference proteome</keyword>
<sequence>MMSDGRNRIFDELGRLATDAAGVARGVREEIETMVRSQMERVLRDFDLVQREEFEAAREMAIKAREENVRLSERVAALEAKHQSTAGSAVGDSSDPAI</sequence>
<dbReference type="eggNOG" id="COG2960">
    <property type="taxonomic scope" value="Bacteria"/>
</dbReference>
<accession>V4RCU2</accession>